<comment type="caution">
    <text evidence="1">The sequence shown here is derived from an EMBL/GenBank/DDBJ whole genome shotgun (WGS) entry which is preliminary data.</text>
</comment>
<sequence>MASLRLFGIGICVEHDARQAHLPFHSRRLLPSPVLFGLLQGPYILFYITGASPRLDE</sequence>
<gene>
    <name evidence="1" type="ORF">HPP92_018097</name>
</gene>
<proteinExistence type="predicted"/>
<dbReference type="EMBL" id="JADCNM010000009">
    <property type="protein sequence ID" value="KAG0468769.1"/>
    <property type="molecule type" value="Genomic_DNA"/>
</dbReference>
<accession>A0A835QAH5</accession>
<reference evidence="1 2" key="1">
    <citation type="journal article" date="2020" name="Nat. Food">
        <title>A phased Vanilla planifolia genome enables genetic improvement of flavour and production.</title>
        <authorList>
            <person name="Hasing T."/>
            <person name="Tang H."/>
            <person name="Brym M."/>
            <person name="Khazi F."/>
            <person name="Huang T."/>
            <person name="Chambers A.H."/>
        </authorList>
    </citation>
    <scope>NUCLEOTIDE SEQUENCE [LARGE SCALE GENOMIC DNA]</scope>
    <source>
        <tissue evidence="1">Leaf</tissue>
    </source>
</reference>
<name>A0A835QAH5_VANPL</name>
<evidence type="ECO:0000313" key="1">
    <source>
        <dbReference type="EMBL" id="KAG0468769.1"/>
    </source>
</evidence>
<protein>
    <submittedName>
        <fullName evidence="1">Uncharacterized protein</fullName>
    </submittedName>
</protein>
<evidence type="ECO:0000313" key="2">
    <source>
        <dbReference type="Proteomes" id="UP000639772"/>
    </source>
</evidence>
<dbReference type="AlphaFoldDB" id="A0A835QAH5"/>
<dbReference type="Proteomes" id="UP000639772">
    <property type="component" value="Chromosome 9"/>
</dbReference>
<organism evidence="1 2">
    <name type="scientific">Vanilla planifolia</name>
    <name type="common">Vanilla</name>
    <dbReference type="NCBI Taxonomy" id="51239"/>
    <lineage>
        <taxon>Eukaryota</taxon>
        <taxon>Viridiplantae</taxon>
        <taxon>Streptophyta</taxon>
        <taxon>Embryophyta</taxon>
        <taxon>Tracheophyta</taxon>
        <taxon>Spermatophyta</taxon>
        <taxon>Magnoliopsida</taxon>
        <taxon>Liliopsida</taxon>
        <taxon>Asparagales</taxon>
        <taxon>Orchidaceae</taxon>
        <taxon>Vanilloideae</taxon>
        <taxon>Vanilleae</taxon>
        <taxon>Vanilla</taxon>
    </lineage>
</organism>